<dbReference type="RefSeq" id="WP_050659274.1">
    <property type="nucleotide sequence ID" value="NZ_JBLXAC010000016.1"/>
</dbReference>
<dbReference type="PANTHER" id="PTHR37944:SF1">
    <property type="entry name" value="PORIN B"/>
    <property type="match status" value="1"/>
</dbReference>
<keyword evidence="2" id="KW-0732">Signal</keyword>
<dbReference type="GO" id="GO:0008643">
    <property type="term" value="P:carbohydrate transport"/>
    <property type="evidence" value="ECO:0007669"/>
    <property type="project" value="InterPro"/>
</dbReference>
<accession>A0A3N1PFR8</accession>
<dbReference type="InterPro" id="IPR052932">
    <property type="entry name" value="OprB_Porin"/>
</dbReference>
<evidence type="ECO:0000313" key="4">
    <source>
        <dbReference type="Proteomes" id="UP000268033"/>
    </source>
</evidence>
<dbReference type="Proteomes" id="UP000268033">
    <property type="component" value="Unassembled WGS sequence"/>
</dbReference>
<dbReference type="STRING" id="584787.GCA_001247655_03816"/>
<feature type="signal peptide" evidence="2">
    <location>
        <begin position="1"/>
        <end position="24"/>
    </location>
</feature>
<keyword evidence="4" id="KW-1185">Reference proteome</keyword>
<proteinExistence type="inferred from homology"/>
<name>A0A3N1PFR8_9GAMM</name>
<comment type="similarity">
    <text evidence="1 2">Belongs to the OprB family.</text>
</comment>
<dbReference type="Gene3D" id="2.40.160.180">
    <property type="entry name" value="Carbohydrate-selective porin OprB"/>
    <property type="match status" value="1"/>
</dbReference>
<organism evidence="3 4">
    <name type="scientific">Gallaecimonas pentaromativorans</name>
    <dbReference type="NCBI Taxonomy" id="584787"/>
    <lineage>
        <taxon>Bacteria</taxon>
        <taxon>Pseudomonadati</taxon>
        <taxon>Pseudomonadota</taxon>
        <taxon>Gammaproteobacteria</taxon>
        <taxon>Enterobacterales</taxon>
        <taxon>Gallaecimonadaceae</taxon>
        <taxon>Gallaecimonas</taxon>
    </lineage>
</organism>
<evidence type="ECO:0000256" key="1">
    <source>
        <dbReference type="ARBA" id="ARBA00008769"/>
    </source>
</evidence>
<evidence type="ECO:0000313" key="3">
    <source>
        <dbReference type="EMBL" id="ROQ23366.1"/>
    </source>
</evidence>
<protein>
    <submittedName>
        <fullName evidence="3">OprB family porin</fullName>
    </submittedName>
</protein>
<feature type="chain" id="PRO_5017844492" evidence="2">
    <location>
        <begin position="25"/>
        <end position="433"/>
    </location>
</feature>
<dbReference type="GO" id="GO:0016020">
    <property type="term" value="C:membrane"/>
    <property type="evidence" value="ECO:0007669"/>
    <property type="project" value="InterPro"/>
</dbReference>
<dbReference type="InterPro" id="IPR038673">
    <property type="entry name" value="OprB_sf"/>
</dbReference>
<sequence length="433" mass="47775">MNCKKTLTAASVLWLISSGYAAHADDFNADNYLFGDIGGYRSQLHNDGIDVSLGYTFETGGNLSGGERHAYSYADQTVLGFDFDLNKLFGLDGGRFRFSLTNRGGQAQNINNKAEIGQLMQSLEVYGRGRTTRISEFFYEQKLLGGDLDLKLGRMNVGSEFGDFQCEFSYLGFCGSQPGNFNSTLYNWPISQWAGTAKYNLNPEWYVKLGVYQMNPSWLKNSQGLNFGSPHGTKGLTIPAELGWTPTLNGLPGTWKLGYWYDTAGGNDLYYNEQGQPLILDGGVARTHSNKSGAYFVVDQQITSVDGDSSRGLSVFSNITLNDRDITTVDRSFNVGIVYKGPFASRPKDQWGLAGQYLHVSDRLSDSQRLFNAAVMGGDMPVQDDEMVFASYYKFQVTPALALRPEIQYIHNPGGLSENDNAWVATLKGSVAF</sequence>
<comment type="caution">
    <text evidence="3">The sequence shown here is derived from an EMBL/GenBank/DDBJ whole genome shotgun (WGS) entry which is preliminary data.</text>
</comment>
<dbReference type="PANTHER" id="PTHR37944">
    <property type="entry name" value="PORIN B"/>
    <property type="match status" value="1"/>
</dbReference>
<dbReference type="Pfam" id="PF04966">
    <property type="entry name" value="OprB"/>
    <property type="match status" value="1"/>
</dbReference>
<evidence type="ECO:0000256" key="2">
    <source>
        <dbReference type="RuleBase" id="RU363072"/>
    </source>
</evidence>
<dbReference type="AlphaFoldDB" id="A0A3N1PFR8"/>
<dbReference type="OrthoDB" id="545475at2"/>
<reference evidence="3 4" key="1">
    <citation type="submission" date="2018-11" db="EMBL/GenBank/DDBJ databases">
        <title>Genomic Encyclopedia of Type Strains, Phase IV (KMG-IV): sequencing the most valuable type-strain genomes for metagenomic binning, comparative biology and taxonomic classification.</title>
        <authorList>
            <person name="Goeker M."/>
        </authorList>
    </citation>
    <scope>NUCLEOTIDE SEQUENCE [LARGE SCALE GENOMIC DNA]</scope>
    <source>
        <strain evidence="3 4">DSM 21945</strain>
    </source>
</reference>
<gene>
    <name evidence="3" type="ORF">EDC28_108104</name>
</gene>
<dbReference type="GO" id="GO:0015288">
    <property type="term" value="F:porin activity"/>
    <property type="evidence" value="ECO:0007669"/>
    <property type="project" value="InterPro"/>
</dbReference>
<dbReference type="InterPro" id="IPR007049">
    <property type="entry name" value="Carb-sel_porin_OprB"/>
</dbReference>
<dbReference type="EMBL" id="RJUL01000008">
    <property type="protein sequence ID" value="ROQ23366.1"/>
    <property type="molecule type" value="Genomic_DNA"/>
</dbReference>